<sequence length="267" mass="28469">MSFANKRYVVTGVSSGVGNATAKLLKAAGAIVVGIDVKEVAGPCDEFILCDLSNPSSIDEAVAQIIEPIHGLANIAGIPGIFPSELVFKVNYLGLRRLTDTLLPRLESGASVVNCASTAGAGWRNRKDACVEILSESDWEDSLRAFKAMDMNAITTYDFTKEIVILYTMLISSSQRHRGVRVNSISPGAVQTPILQDFYSTMGTELLDGLKQQAGGRDAYPEEIANAVLLMLDPKGFWVNGTDLIVDGGAEVSMNLGDLAAAPLPFN</sequence>
<gene>
    <name evidence="1" type="ORF">C4K04_1550</name>
</gene>
<evidence type="ECO:0000313" key="2">
    <source>
        <dbReference type="Proteomes" id="UP000268048"/>
    </source>
</evidence>
<reference evidence="1 2" key="1">
    <citation type="submission" date="2018-03" db="EMBL/GenBank/DDBJ databases">
        <title>Diversity of phytobeneficial traits revealed by whole-genome analysis of worldwide-isolated phenazine-producing Pseudomonas spp.</title>
        <authorList>
            <person name="Biessy A."/>
            <person name="Novinscak A."/>
            <person name="Blom J."/>
            <person name="Leger G."/>
            <person name="Thomashow L.S."/>
            <person name="Cazorla F.M."/>
            <person name="Josic D."/>
            <person name="Filion M."/>
        </authorList>
    </citation>
    <scope>NUCLEOTIDE SEQUENCE [LARGE SCALE GENOMIC DNA]</scope>
    <source>
        <strain evidence="1 2">B25</strain>
    </source>
</reference>
<dbReference type="PANTHER" id="PTHR43975:SF2">
    <property type="entry name" value="EG:BACR7A4.14 PROTEIN-RELATED"/>
    <property type="match status" value="1"/>
</dbReference>
<dbReference type="AlphaFoldDB" id="A0A3G7TJT1"/>
<name>A0A3G7TJT1_9PSED</name>
<protein>
    <submittedName>
        <fullName evidence="1">Short-chain dehydrogenase/reductase SDR</fullName>
    </submittedName>
</protein>
<evidence type="ECO:0000313" key="1">
    <source>
        <dbReference type="EMBL" id="AZE47240.1"/>
    </source>
</evidence>
<dbReference type="InterPro" id="IPR002347">
    <property type="entry name" value="SDR_fam"/>
</dbReference>
<dbReference type="Proteomes" id="UP000268048">
    <property type="component" value="Chromosome"/>
</dbReference>
<dbReference type="PANTHER" id="PTHR43975">
    <property type="entry name" value="ZGC:101858"/>
    <property type="match status" value="1"/>
</dbReference>
<dbReference type="NCBIfam" id="NF009092">
    <property type="entry name" value="PRK12428.1"/>
    <property type="match status" value="1"/>
</dbReference>
<dbReference type="SUPFAM" id="SSF51735">
    <property type="entry name" value="NAD(P)-binding Rossmann-fold domains"/>
    <property type="match status" value="1"/>
</dbReference>
<dbReference type="Pfam" id="PF00106">
    <property type="entry name" value="adh_short"/>
    <property type="match status" value="1"/>
</dbReference>
<proteinExistence type="predicted"/>
<dbReference type="RefSeq" id="WP_124319580.1">
    <property type="nucleotide sequence ID" value="NZ_CP027753.1"/>
</dbReference>
<dbReference type="PRINTS" id="PR00081">
    <property type="entry name" value="GDHRDH"/>
</dbReference>
<dbReference type="EMBL" id="CP027753">
    <property type="protein sequence ID" value="AZE47240.1"/>
    <property type="molecule type" value="Genomic_DNA"/>
</dbReference>
<dbReference type="Pfam" id="PF13561">
    <property type="entry name" value="adh_short_C2"/>
    <property type="match status" value="1"/>
</dbReference>
<organism evidence="1 2">
    <name type="scientific">Pseudomonas chlororaphis</name>
    <dbReference type="NCBI Taxonomy" id="587753"/>
    <lineage>
        <taxon>Bacteria</taxon>
        <taxon>Pseudomonadati</taxon>
        <taxon>Pseudomonadota</taxon>
        <taxon>Gammaproteobacteria</taxon>
        <taxon>Pseudomonadales</taxon>
        <taxon>Pseudomonadaceae</taxon>
        <taxon>Pseudomonas</taxon>
    </lineage>
</organism>
<dbReference type="Gene3D" id="3.40.50.720">
    <property type="entry name" value="NAD(P)-binding Rossmann-like Domain"/>
    <property type="match status" value="1"/>
</dbReference>
<dbReference type="InterPro" id="IPR036291">
    <property type="entry name" value="NAD(P)-bd_dom_sf"/>
</dbReference>
<accession>A0A3G7TJT1</accession>